<evidence type="ECO:0000313" key="2">
    <source>
        <dbReference type="Proteomes" id="UP000552644"/>
    </source>
</evidence>
<proteinExistence type="predicted"/>
<protein>
    <submittedName>
        <fullName evidence="1">Uncharacterized protein</fullName>
    </submittedName>
</protein>
<evidence type="ECO:0000313" key="1">
    <source>
        <dbReference type="EMBL" id="MBB4920792.1"/>
    </source>
</evidence>
<organism evidence="1 2">
    <name type="scientific">Streptosporangium saharense</name>
    <dbReference type="NCBI Taxonomy" id="1706840"/>
    <lineage>
        <taxon>Bacteria</taxon>
        <taxon>Bacillati</taxon>
        <taxon>Actinomycetota</taxon>
        <taxon>Actinomycetes</taxon>
        <taxon>Streptosporangiales</taxon>
        <taxon>Streptosporangiaceae</taxon>
        <taxon>Streptosporangium</taxon>
    </lineage>
</organism>
<dbReference type="EMBL" id="JACHJP010000017">
    <property type="protein sequence ID" value="MBB4920792.1"/>
    <property type="molecule type" value="Genomic_DNA"/>
</dbReference>
<sequence>MQPLSDCRAGVAQGTAPSSRYRNFRLWREVVPV</sequence>
<reference evidence="1 2" key="1">
    <citation type="submission" date="2020-08" db="EMBL/GenBank/DDBJ databases">
        <title>Genomic Encyclopedia of Type Strains, Phase III (KMG-III): the genomes of soil and plant-associated and newly described type strains.</title>
        <authorList>
            <person name="Whitman W."/>
        </authorList>
    </citation>
    <scope>NUCLEOTIDE SEQUENCE [LARGE SCALE GENOMIC DNA]</scope>
    <source>
        <strain evidence="1 2">CECT 8840</strain>
    </source>
</reference>
<keyword evidence="2" id="KW-1185">Reference proteome</keyword>
<dbReference type="AlphaFoldDB" id="A0A7W7QVZ9"/>
<comment type="caution">
    <text evidence="1">The sequence shown here is derived from an EMBL/GenBank/DDBJ whole genome shotgun (WGS) entry which is preliminary data.</text>
</comment>
<dbReference type="Proteomes" id="UP000552644">
    <property type="component" value="Unassembled WGS sequence"/>
</dbReference>
<accession>A0A7W7QVZ9</accession>
<name>A0A7W7QVZ9_9ACTN</name>
<gene>
    <name evidence="1" type="ORF">FHS44_007944</name>
</gene>